<evidence type="ECO:0000256" key="1">
    <source>
        <dbReference type="SAM" id="SignalP"/>
    </source>
</evidence>
<comment type="caution">
    <text evidence="2">The sequence shown here is derived from an EMBL/GenBank/DDBJ whole genome shotgun (WGS) entry which is preliminary data.</text>
</comment>
<reference evidence="2 3" key="1">
    <citation type="submission" date="2020-11" db="EMBL/GenBank/DDBJ databases">
        <title>P. mediterranea TC4 genome.</title>
        <authorList>
            <person name="Molmeret M."/>
        </authorList>
    </citation>
    <scope>NUCLEOTIDE SEQUENCE [LARGE SCALE GENOMIC DNA]</scope>
    <source>
        <strain evidence="2 3">TC4</strain>
    </source>
</reference>
<name>A0ABS0A826_9FLAO</name>
<feature type="chain" id="PRO_5045563859" description="Outer membrane protein beta-barrel domain-containing protein" evidence="1">
    <location>
        <begin position="23"/>
        <end position="50"/>
    </location>
</feature>
<dbReference type="Proteomes" id="UP001194729">
    <property type="component" value="Unassembled WGS sequence"/>
</dbReference>
<sequence>MKKKIVAIVVLLVLVISQISTAQLEASNWYFGFNAGITFDPVTAPVTGSK</sequence>
<keyword evidence="3" id="KW-1185">Reference proteome</keyword>
<accession>A0ABS0A826</accession>
<feature type="signal peptide" evidence="1">
    <location>
        <begin position="1"/>
        <end position="22"/>
    </location>
</feature>
<feature type="non-terminal residue" evidence="2">
    <location>
        <position position="50"/>
    </location>
</feature>
<proteinExistence type="predicted"/>
<evidence type="ECO:0000313" key="3">
    <source>
        <dbReference type="Proteomes" id="UP001194729"/>
    </source>
</evidence>
<protein>
    <recommendedName>
        <fullName evidence="4">Outer membrane protein beta-barrel domain-containing protein</fullName>
    </recommendedName>
</protein>
<evidence type="ECO:0008006" key="4">
    <source>
        <dbReference type="Google" id="ProtNLM"/>
    </source>
</evidence>
<evidence type="ECO:0000313" key="2">
    <source>
        <dbReference type="EMBL" id="MBF4985533.1"/>
    </source>
</evidence>
<organism evidence="2 3">
    <name type="scientific">Nonlabens mediterrranea</name>
    <dbReference type="NCBI Taxonomy" id="1419947"/>
    <lineage>
        <taxon>Bacteria</taxon>
        <taxon>Pseudomonadati</taxon>
        <taxon>Bacteroidota</taxon>
        <taxon>Flavobacteriia</taxon>
        <taxon>Flavobacteriales</taxon>
        <taxon>Flavobacteriaceae</taxon>
        <taxon>Nonlabens</taxon>
    </lineage>
</organism>
<gene>
    <name evidence="2" type="ORF">FNJ87_14760</name>
</gene>
<keyword evidence="1" id="KW-0732">Signal</keyword>
<dbReference type="EMBL" id="JADKYU010000777">
    <property type="protein sequence ID" value="MBF4985533.1"/>
    <property type="molecule type" value="Genomic_DNA"/>
</dbReference>